<reference evidence="7 8" key="1">
    <citation type="submission" date="2025-05" db="UniProtKB">
        <authorList>
            <consortium name="RefSeq"/>
        </authorList>
    </citation>
    <scope>IDENTIFICATION</scope>
    <source>
        <tissue evidence="7 8">Leaves</tissue>
    </source>
</reference>
<dbReference type="InterPro" id="IPR034146">
    <property type="entry name" value="snRNP35_RRM"/>
</dbReference>
<dbReference type="Pfam" id="PF00076">
    <property type="entry name" value="RRM_1"/>
    <property type="match status" value="1"/>
</dbReference>
<dbReference type="PANTHER" id="PTHR13952">
    <property type="entry name" value="U1 SMALL NUCLEAR RIBONUCLEOPROTEIN 70 KD"/>
    <property type="match status" value="1"/>
</dbReference>
<dbReference type="RefSeq" id="XP_071938892.1">
    <property type="nucleotide sequence ID" value="XM_072082791.1"/>
</dbReference>
<dbReference type="PROSITE" id="PS50102">
    <property type="entry name" value="RRM"/>
    <property type="match status" value="1"/>
</dbReference>
<dbReference type="SMART" id="SM00360">
    <property type="entry name" value="RRM"/>
    <property type="match status" value="1"/>
</dbReference>
<evidence type="ECO:0000313" key="7">
    <source>
        <dbReference type="RefSeq" id="XP_071938892.1"/>
    </source>
</evidence>
<dbReference type="InterPro" id="IPR012677">
    <property type="entry name" value="Nucleotide-bd_a/b_plait_sf"/>
</dbReference>
<dbReference type="CDD" id="cd12237">
    <property type="entry name" value="RRM_snRNP35"/>
    <property type="match status" value="1"/>
</dbReference>
<evidence type="ECO:0000256" key="3">
    <source>
        <dbReference type="ARBA" id="ARBA00023242"/>
    </source>
</evidence>
<dbReference type="InterPro" id="IPR000504">
    <property type="entry name" value="RRM_dom"/>
</dbReference>
<keyword evidence="4" id="KW-0694">RNA-binding</keyword>
<gene>
    <name evidence="7 8" type="primary">LOC113735140</name>
</gene>
<dbReference type="GeneID" id="113735140"/>
<name>A0ABM4X4C4_COFAR</name>
<organism evidence="6 7">
    <name type="scientific">Coffea arabica</name>
    <name type="common">Arabian coffee</name>
    <dbReference type="NCBI Taxonomy" id="13443"/>
    <lineage>
        <taxon>Eukaryota</taxon>
        <taxon>Viridiplantae</taxon>
        <taxon>Streptophyta</taxon>
        <taxon>Embryophyta</taxon>
        <taxon>Tracheophyta</taxon>
        <taxon>Spermatophyta</taxon>
        <taxon>Magnoliopsida</taxon>
        <taxon>eudicotyledons</taxon>
        <taxon>Gunneridae</taxon>
        <taxon>Pentapetalae</taxon>
        <taxon>asterids</taxon>
        <taxon>lamiids</taxon>
        <taxon>Gentianales</taxon>
        <taxon>Rubiaceae</taxon>
        <taxon>Ixoroideae</taxon>
        <taxon>Gardenieae complex</taxon>
        <taxon>Bertiereae - Coffeeae clade</taxon>
        <taxon>Coffeeae</taxon>
        <taxon>Coffea</taxon>
    </lineage>
</organism>
<keyword evidence="3" id="KW-0539">Nucleus</keyword>
<evidence type="ECO:0000313" key="8">
    <source>
        <dbReference type="RefSeq" id="XP_071938893.1"/>
    </source>
</evidence>
<dbReference type="SUPFAM" id="SSF54928">
    <property type="entry name" value="RNA-binding domain, RBD"/>
    <property type="match status" value="1"/>
</dbReference>
<keyword evidence="6" id="KW-1185">Reference proteome</keyword>
<evidence type="ECO:0000259" key="5">
    <source>
        <dbReference type="PROSITE" id="PS50102"/>
    </source>
</evidence>
<feature type="domain" description="RRM" evidence="5">
    <location>
        <begin position="62"/>
        <end position="140"/>
    </location>
</feature>
<evidence type="ECO:0000256" key="4">
    <source>
        <dbReference type="PROSITE-ProRule" id="PRU00176"/>
    </source>
</evidence>
<dbReference type="InterPro" id="IPR051183">
    <property type="entry name" value="U1_U11-U12_snRNP_70-35kDa"/>
</dbReference>
<evidence type="ECO:0000256" key="1">
    <source>
        <dbReference type="ARBA" id="ARBA00004123"/>
    </source>
</evidence>
<dbReference type="GO" id="GO:1990904">
    <property type="term" value="C:ribonucleoprotein complex"/>
    <property type="evidence" value="ECO:0007669"/>
    <property type="project" value="UniProtKB-KW"/>
</dbReference>
<dbReference type="RefSeq" id="XP_071938893.1">
    <property type="nucleotide sequence ID" value="XM_072082792.1"/>
</dbReference>
<sequence>MSSSSNVNSVFYAESYHPIQAGSIDGTDVLPHDNGIYRALLCTNSGLYDPFGDPKVIGDPYCTIFVGRLSHSTTEETLRQAMSRYGRVKNLRLVRHIVTGASRGYAFVEFETEREMRRAYKDAHHTFIDDSEIIVDYNRQQLMPGWIPRRLGGGLGGRKESGQLRFGGRERPFRAPLFHHHPEEKGFLQTVKTTPISMMKKLVVIIISKGHQAWISHLIDGGGQETGTTAQASTTNVVGILIEMKRSLTVVITQVSVVPWTEAVHANVADILMKVKGGLPEGTAYQTTK</sequence>
<evidence type="ECO:0000256" key="2">
    <source>
        <dbReference type="ARBA" id="ARBA00021080"/>
    </source>
</evidence>
<dbReference type="InterPro" id="IPR035979">
    <property type="entry name" value="RBD_domain_sf"/>
</dbReference>
<proteinExistence type="predicted"/>
<evidence type="ECO:0000313" key="6">
    <source>
        <dbReference type="Proteomes" id="UP001652660"/>
    </source>
</evidence>
<dbReference type="PANTHER" id="PTHR13952:SF6">
    <property type="entry name" value="U11_U12 SMALL NUCLEAR RIBONUCLEOPROTEIN 35 KDA PROTEIN"/>
    <property type="match status" value="1"/>
</dbReference>
<comment type="subcellular location">
    <subcellularLocation>
        <location evidence="1">Nucleus</location>
    </subcellularLocation>
</comment>
<dbReference type="Proteomes" id="UP001652660">
    <property type="component" value="Chromosome 3c"/>
</dbReference>
<accession>A0ABM4X4C4</accession>
<dbReference type="Gene3D" id="3.30.70.330">
    <property type="match status" value="1"/>
</dbReference>
<keyword evidence="7 8" id="KW-0687">Ribonucleoprotein</keyword>
<protein>
    <recommendedName>
        <fullName evidence="2">U11/U12 small nuclear ribonucleoprotein 35 kDa protein</fullName>
    </recommendedName>
</protein>